<evidence type="ECO:0000313" key="4">
    <source>
        <dbReference type="Proteomes" id="UP001159042"/>
    </source>
</evidence>
<dbReference type="Proteomes" id="UP001159042">
    <property type="component" value="Unassembled WGS sequence"/>
</dbReference>
<dbReference type="InterPro" id="IPR013087">
    <property type="entry name" value="Znf_C2H2_type"/>
</dbReference>
<keyword evidence="1" id="KW-0863">Zinc-finger</keyword>
<dbReference type="PROSITE" id="PS50157">
    <property type="entry name" value="ZINC_FINGER_C2H2_2"/>
    <property type="match status" value="3"/>
</dbReference>
<dbReference type="Pfam" id="PF13912">
    <property type="entry name" value="zf-C2H2_6"/>
    <property type="match status" value="1"/>
</dbReference>
<gene>
    <name evidence="3" type="ORF">NQ315_003377</name>
</gene>
<organism evidence="3 4">
    <name type="scientific">Exocentrus adspersus</name>
    <dbReference type="NCBI Taxonomy" id="1586481"/>
    <lineage>
        <taxon>Eukaryota</taxon>
        <taxon>Metazoa</taxon>
        <taxon>Ecdysozoa</taxon>
        <taxon>Arthropoda</taxon>
        <taxon>Hexapoda</taxon>
        <taxon>Insecta</taxon>
        <taxon>Pterygota</taxon>
        <taxon>Neoptera</taxon>
        <taxon>Endopterygota</taxon>
        <taxon>Coleoptera</taxon>
        <taxon>Polyphaga</taxon>
        <taxon>Cucujiformia</taxon>
        <taxon>Chrysomeloidea</taxon>
        <taxon>Cerambycidae</taxon>
        <taxon>Lamiinae</taxon>
        <taxon>Acanthocinini</taxon>
        <taxon>Exocentrus</taxon>
    </lineage>
</organism>
<protein>
    <recommendedName>
        <fullName evidence="2">C2H2-type domain-containing protein</fullName>
    </recommendedName>
</protein>
<name>A0AAV8V540_9CUCU</name>
<keyword evidence="1" id="KW-0862">Zinc</keyword>
<reference evidence="3 4" key="1">
    <citation type="journal article" date="2023" name="Insect Mol. Biol.">
        <title>Genome sequencing provides insights into the evolution of gene families encoding plant cell wall-degrading enzymes in longhorned beetles.</title>
        <authorList>
            <person name="Shin N.R."/>
            <person name="Okamura Y."/>
            <person name="Kirsch R."/>
            <person name="Pauchet Y."/>
        </authorList>
    </citation>
    <scope>NUCLEOTIDE SEQUENCE [LARGE SCALE GENOMIC DNA]</scope>
    <source>
        <strain evidence="3">EAD_L_NR</strain>
    </source>
</reference>
<feature type="domain" description="C2H2-type" evidence="2">
    <location>
        <begin position="83"/>
        <end position="110"/>
    </location>
</feature>
<feature type="domain" description="C2H2-type" evidence="2">
    <location>
        <begin position="45"/>
        <end position="73"/>
    </location>
</feature>
<dbReference type="Pfam" id="PF00096">
    <property type="entry name" value="zf-C2H2"/>
    <property type="match status" value="2"/>
</dbReference>
<dbReference type="InterPro" id="IPR052797">
    <property type="entry name" value="RegFact_GeneExpr_CellDeath"/>
</dbReference>
<dbReference type="Gene3D" id="3.30.160.60">
    <property type="entry name" value="Classic Zinc Finger"/>
    <property type="match status" value="2"/>
</dbReference>
<dbReference type="PANTHER" id="PTHR33936">
    <property type="entry name" value="PROTEIN CBG17840"/>
    <property type="match status" value="1"/>
</dbReference>
<evidence type="ECO:0000259" key="2">
    <source>
        <dbReference type="PROSITE" id="PS50157"/>
    </source>
</evidence>
<sequence>MNRCTECHIHFSKTSNLTAHMKRKHPDMLHVLAPHKNDKQSQSTVPCLECSKKFASLGNLRLHVKKQHPDKLEEIAPIKKKSHICPFCSENFQTLQHLVSHKKTHLAKLKCSVCPYTGYDRENLILHYRSHHFFNIENECLKFDTFEDFQTWKSKVETETYSSFVKMYGSKKATNCTTINYNCHRSGLYKKKGINIRKLKTQGTNKIGGYCPARMNTKIMEDKTCVVNFCRSHIGHKQEGRGDGDNLMLIESDDEKMALINAVTETGLETESSLEEAKKKIFLQLTEQFNDISSFEELEAVNKIIAPIKPTIDALRYQKENINLAFPSTSRTPSNKKLYLKGNFSLQKRNIKRKRAKLLKPSSEEANLLAIKALKKKQTKM</sequence>
<dbReference type="EMBL" id="JANEYG010000635">
    <property type="protein sequence ID" value="KAJ8909329.1"/>
    <property type="molecule type" value="Genomic_DNA"/>
</dbReference>
<dbReference type="InterPro" id="IPR036236">
    <property type="entry name" value="Znf_C2H2_sf"/>
</dbReference>
<evidence type="ECO:0000313" key="3">
    <source>
        <dbReference type="EMBL" id="KAJ8909329.1"/>
    </source>
</evidence>
<accession>A0AAV8V540</accession>
<dbReference type="PANTHER" id="PTHR33936:SF24">
    <property type="entry name" value="C2H2-TYPE DOMAIN-CONTAINING PROTEIN"/>
    <property type="match status" value="1"/>
</dbReference>
<dbReference type="SMART" id="SM00355">
    <property type="entry name" value="ZnF_C2H2"/>
    <property type="match status" value="4"/>
</dbReference>
<feature type="domain" description="C2H2-type" evidence="2">
    <location>
        <begin position="2"/>
        <end position="25"/>
    </location>
</feature>
<keyword evidence="4" id="KW-1185">Reference proteome</keyword>
<comment type="caution">
    <text evidence="3">The sequence shown here is derived from an EMBL/GenBank/DDBJ whole genome shotgun (WGS) entry which is preliminary data.</text>
</comment>
<proteinExistence type="predicted"/>
<dbReference type="GO" id="GO:0008270">
    <property type="term" value="F:zinc ion binding"/>
    <property type="evidence" value="ECO:0007669"/>
    <property type="project" value="UniProtKB-KW"/>
</dbReference>
<dbReference type="PROSITE" id="PS00028">
    <property type="entry name" value="ZINC_FINGER_C2H2_1"/>
    <property type="match status" value="3"/>
</dbReference>
<dbReference type="SUPFAM" id="SSF57667">
    <property type="entry name" value="beta-beta-alpha zinc fingers"/>
    <property type="match status" value="1"/>
</dbReference>
<keyword evidence="1" id="KW-0479">Metal-binding</keyword>
<dbReference type="AlphaFoldDB" id="A0AAV8V540"/>
<evidence type="ECO:0000256" key="1">
    <source>
        <dbReference type="PROSITE-ProRule" id="PRU00042"/>
    </source>
</evidence>